<name>A0A373FR41_COMTE</name>
<evidence type="ECO:0000313" key="3">
    <source>
        <dbReference type="EMBL" id="RGE46651.1"/>
    </source>
</evidence>
<organism evidence="3 4">
    <name type="scientific">Comamonas testosteroni</name>
    <name type="common">Pseudomonas testosteroni</name>
    <dbReference type="NCBI Taxonomy" id="285"/>
    <lineage>
        <taxon>Bacteria</taxon>
        <taxon>Pseudomonadati</taxon>
        <taxon>Pseudomonadota</taxon>
        <taxon>Betaproteobacteria</taxon>
        <taxon>Burkholderiales</taxon>
        <taxon>Comamonadaceae</taxon>
        <taxon>Comamonas</taxon>
    </lineage>
</organism>
<gene>
    <name evidence="3" type="ORF">DZC30_02425</name>
</gene>
<evidence type="ECO:0000259" key="2">
    <source>
        <dbReference type="Pfam" id="PF01051"/>
    </source>
</evidence>
<comment type="similarity">
    <text evidence="1">Belongs to the initiator RepB protein family.</text>
</comment>
<dbReference type="GO" id="GO:0003887">
    <property type="term" value="F:DNA-directed DNA polymerase activity"/>
    <property type="evidence" value="ECO:0007669"/>
    <property type="project" value="InterPro"/>
</dbReference>
<accession>A0A373FR41</accession>
<feature type="domain" description="Initiator Rep protein WH1" evidence="2">
    <location>
        <begin position="69"/>
        <end position="168"/>
    </location>
</feature>
<protein>
    <recommendedName>
        <fullName evidence="2">Initiator Rep protein WH1 domain-containing protein</fullName>
    </recommendedName>
</protein>
<dbReference type="InterPro" id="IPR000525">
    <property type="entry name" value="Initiator_Rep_WH1"/>
</dbReference>
<dbReference type="Pfam" id="PF01051">
    <property type="entry name" value="Rep3_N"/>
    <property type="match status" value="1"/>
</dbReference>
<dbReference type="Proteomes" id="UP000261948">
    <property type="component" value="Unassembled WGS sequence"/>
</dbReference>
<evidence type="ECO:0000313" key="4">
    <source>
        <dbReference type="Proteomes" id="UP000261948"/>
    </source>
</evidence>
<dbReference type="EMBL" id="QURR01000002">
    <property type="protein sequence ID" value="RGE46651.1"/>
    <property type="molecule type" value="Genomic_DNA"/>
</dbReference>
<proteinExistence type="inferred from homology"/>
<sequence>MPQISLATARTEAAEGFIPKMHRDTLMFAPALLKSALFKASKGSRLVHEQEVEVPTHNKRVRLFYAGEELQQDDLRVLLMLIKMREGSLATRALQFSPREFCVAMGRADSSSSVQVLKDSLKRLQRARVRLLTLEKEALYSFVSDVEFERGRWRVWLSERVANMLADSTFTCIDKAVRFAAKDGLESWLYSFVKADACFVPFKLEDVQEWSGLTGYTGKEFARVLKKELSGLVEAGEIDSFDVKDGKVRITKRGGSEQVH</sequence>
<keyword evidence="4" id="KW-1185">Reference proteome</keyword>
<evidence type="ECO:0000256" key="1">
    <source>
        <dbReference type="ARBA" id="ARBA00038283"/>
    </source>
</evidence>
<reference evidence="3 4" key="1">
    <citation type="submission" date="2018-08" db="EMBL/GenBank/DDBJ databases">
        <title>Comamonas testosteroni strain SWCO2.</title>
        <authorList>
            <person name="Jiang N."/>
            <person name="Zhang X.Z."/>
        </authorList>
    </citation>
    <scope>NUCLEOTIDE SEQUENCE [LARGE SCALE GENOMIC DNA]</scope>
    <source>
        <strain evidence="3 4">SWCO2</strain>
    </source>
</reference>
<dbReference type="GO" id="GO:0006270">
    <property type="term" value="P:DNA replication initiation"/>
    <property type="evidence" value="ECO:0007669"/>
    <property type="project" value="InterPro"/>
</dbReference>
<dbReference type="OrthoDB" id="8481003at2"/>
<comment type="caution">
    <text evidence="3">The sequence shown here is derived from an EMBL/GenBank/DDBJ whole genome shotgun (WGS) entry which is preliminary data.</text>
</comment>
<dbReference type="AlphaFoldDB" id="A0A373FR41"/>